<keyword evidence="1" id="KW-0805">Transcription regulation</keyword>
<keyword evidence="2" id="KW-0238">DNA-binding</keyword>
<dbReference type="Proteomes" id="UP000812277">
    <property type="component" value="Unassembled WGS sequence"/>
</dbReference>
<evidence type="ECO:0000313" key="5">
    <source>
        <dbReference type="EMBL" id="MBW7476827.1"/>
    </source>
</evidence>
<dbReference type="InterPro" id="IPR003313">
    <property type="entry name" value="AraC-bd"/>
</dbReference>
<organism evidence="5 6">
    <name type="scientific">Paenibacillus oenotherae</name>
    <dbReference type="NCBI Taxonomy" id="1435645"/>
    <lineage>
        <taxon>Bacteria</taxon>
        <taxon>Bacillati</taxon>
        <taxon>Bacillota</taxon>
        <taxon>Bacilli</taxon>
        <taxon>Bacillales</taxon>
        <taxon>Paenibacillaceae</taxon>
        <taxon>Paenibacillus</taxon>
    </lineage>
</organism>
<gene>
    <name evidence="5" type="ORF">K0T92_19100</name>
</gene>
<proteinExistence type="predicted"/>
<evidence type="ECO:0000256" key="1">
    <source>
        <dbReference type="ARBA" id="ARBA00023015"/>
    </source>
</evidence>
<dbReference type="EMBL" id="JAHZIJ010000017">
    <property type="protein sequence ID" value="MBW7476827.1"/>
    <property type="molecule type" value="Genomic_DNA"/>
</dbReference>
<dbReference type="InterPro" id="IPR037923">
    <property type="entry name" value="HTH-like"/>
</dbReference>
<dbReference type="PROSITE" id="PS01124">
    <property type="entry name" value="HTH_ARAC_FAMILY_2"/>
    <property type="match status" value="1"/>
</dbReference>
<comment type="caution">
    <text evidence="5">The sequence shown here is derived from an EMBL/GenBank/DDBJ whole genome shotgun (WGS) entry which is preliminary data.</text>
</comment>
<evidence type="ECO:0000256" key="2">
    <source>
        <dbReference type="ARBA" id="ARBA00023125"/>
    </source>
</evidence>
<dbReference type="InterPro" id="IPR018060">
    <property type="entry name" value="HTH_AraC"/>
</dbReference>
<dbReference type="SMART" id="SM00342">
    <property type="entry name" value="HTH_ARAC"/>
    <property type="match status" value="1"/>
</dbReference>
<dbReference type="PANTHER" id="PTHR43280:SF2">
    <property type="entry name" value="HTH-TYPE TRANSCRIPTIONAL REGULATOR EXSA"/>
    <property type="match status" value="1"/>
</dbReference>
<evidence type="ECO:0000313" key="6">
    <source>
        <dbReference type="Proteomes" id="UP000812277"/>
    </source>
</evidence>
<dbReference type="Gene3D" id="1.10.10.60">
    <property type="entry name" value="Homeodomain-like"/>
    <property type="match status" value="2"/>
</dbReference>
<sequence>MKPTYKTIIQNYFQRFQAEVAMAAFSVKKPGFTEEETPDYYRLWFIHEGEGWLHFNGRRYEGKPGHLFLLPPGANQSYGSMEEQSLSLYWCHFRSAIGDTQLFELLQLPVRVEPPESDYVESLFVAMIDALRSDVFTRKLRVRAALLNIMASYLELCDLSDEAFSGIESLDKIDRVLEYIDLHLSENIGVNELARLAYLHPNYFISVFKNVVGCSPIQYVNLRRLELAKQLLESTDENVSGVAKRVGLQNHYLSRLFKQHTGLSPSRYRQIYRAVPARAQLEIEGSELHS</sequence>
<evidence type="ECO:0000259" key="4">
    <source>
        <dbReference type="PROSITE" id="PS01124"/>
    </source>
</evidence>
<dbReference type="RefSeq" id="WP_219874080.1">
    <property type="nucleotide sequence ID" value="NZ_JAHZIJ010000017.1"/>
</dbReference>
<reference evidence="5 6" key="1">
    <citation type="submission" date="2021-07" db="EMBL/GenBank/DDBJ databases">
        <title>Paenibacillus radiodurans sp. nov., isolated from the southeastern edge of Tengger Desert.</title>
        <authorList>
            <person name="Zhang G."/>
        </authorList>
    </citation>
    <scope>NUCLEOTIDE SEQUENCE [LARGE SCALE GENOMIC DNA]</scope>
    <source>
        <strain evidence="5 6">DT7-4</strain>
    </source>
</reference>
<dbReference type="Pfam" id="PF02311">
    <property type="entry name" value="AraC_binding"/>
    <property type="match status" value="1"/>
</dbReference>
<dbReference type="Gene3D" id="2.60.120.280">
    <property type="entry name" value="Regulatory protein AraC"/>
    <property type="match status" value="1"/>
</dbReference>
<dbReference type="SUPFAM" id="SSF46689">
    <property type="entry name" value="Homeodomain-like"/>
    <property type="match status" value="2"/>
</dbReference>
<dbReference type="Pfam" id="PF12833">
    <property type="entry name" value="HTH_18"/>
    <property type="match status" value="1"/>
</dbReference>
<keyword evidence="3" id="KW-0804">Transcription</keyword>
<protein>
    <submittedName>
        <fullName evidence="5">AraC family transcriptional regulator</fullName>
    </submittedName>
</protein>
<dbReference type="InterPro" id="IPR009057">
    <property type="entry name" value="Homeodomain-like_sf"/>
</dbReference>
<keyword evidence="6" id="KW-1185">Reference proteome</keyword>
<dbReference type="SUPFAM" id="SSF51215">
    <property type="entry name" value="Regulatory protein AraC"/>
    <property type="match status" value="1"/>
</dbReference>
<dbReference type="PANTHER" id="PTHR43280">
    <property type="entry name" value="ARAC-FAMILY TRANSCRIPTIONAL REGULATOR"/>
    <property type="match status" value="1"/>
</dbReference>
<name>A0ABS7DA61_9BACL</name>
<accession>A0ABS7DA61</accession>
<evidence type="ECO:0000256" key="3">
    <source>
        <dbReference type="ARBA" id="ARBA00023163"/>
    </source>
</evidence>
<feature type="domain" description="HTH araC/xylS-type" evidence="4">
    <location>
        <begin position="174"/>
        <end position="271"/>
    </location>
</feature>